<organism evidence="2 3">
    <name type="scientific">Didymodactylos carnosus</name>
    <dbReference type="NCBI Taxonomy" id="1234261"/>
    <lineage>
        <taxon>Eukaryota</taxon>
        <taxon>Metazoa</taxon>
        <taxon>Spiralia</taxon>
        <taxon>Gnathifera</taxon>
        <taxon>Rotifera</taxon>
        <taxon>Eurotatoria</taxon>
        <taxon>Bdelloidea</taxon>
        <taxon>Philodinida</taxon>
        <taxon>Philodinidae</taxon>
        <taxon>Didymodactylos</taxon>
    </lineage>
</organism>
<feature type="non-terminal residue" evidence="2">
    <location>
        <position position="1"/>
    </location>
</feature>
<evidence type="ECO:0000313" key="1">
    <source>
        <dbReference type="EMBL" id="CAF1603084.1"/>
    </source>
</evidence>
<sequence>ENKAMGFFLIKQSKIARLHIYLTIQISCGIINKYHTAAVLDRDKDLEVAYSFNIRPLFSPQSS</sequence>
<proteinExistence type="predicted"/>
<dbReference type="Proteomes" id="UP000682733">
    <property type="component" value="Unassembled WGS sequence"/>
</dbReference>
<dbReference type="AlphaFoldDB" id="A0A8S2VSA2"/>
<name>A0A8S2VSA2_9BILA</name>
<reference evidence="2" key="1">
    <citation type="submission" date="2021-02" db="EMBL/GenBank/DDBJ databases">
        <authorList>
            <person name="Nowell W R."/>
        </authorList>
    </citation>
    <scope>NUCLEOTIDE SEQUENCE</scope>
</reference>
<evidence type="ECO:0000313" key="2">
    <source>
        <dbReference type="EMBL" id="CAF4412750.1"/>
    </source>
</evidence>
<accession>A0A8S2VSA2</accession>
<dbReference type="EMBL" id="CAJOBA010074982">
    <property type="protein sequence ID" value="CAF4412750.1"/>
    <property type="molecule type" value="Genomic_DNA"/>
</dbReference>
<gene>
    <name evidence="1" type="ORF">OVA965_LOCUS42222</name>
    <name evidence="2" type="ORF">TMI583_LOCUS44060</name>
</gene>
<comment type="caution">
    <text evidence="2">The sequence shown here is derived from an EMBL/GenBank/DDBJ whole genome shotgun (WGS) entry which is preliminary data.</text>
</comment>
<dbReference type="EMBL" id="CAJNOK010051118">
    <property type="protein sequence ID" value="CAF1603084.1"/>
    <property type="molecule type" value="Genomic_DNA"/>
</dbReference>
<dbReference type="Proteomes" id="UP000677228">
    <property type="component" value="Unassembled WGS sequence"/>
</dbReference>
<protein>
    <submittedName>
        <fullName evidence="2">Uncharacterized protein</fullName>
    </submittedName>
</protein>
<evidence type="ECO:0000313" key="3">
    <source>
        <dbReference type="Proteomes" id="UP000682733"/>
    </source>
</evidence>